<proteinExistence type="predicted"/>
<keyword evidence="4" id="KW-1185">Reference proteome</keyword>
<gene>
    <name evidence="3" type="ORF">KKC1_04880</name>
</gene>
<dbReference type="AlphaFoldDB" id="A0A1Z5HP68"/>
<accession>A0A1Z5HP68</accession>
<dbReference type="Gene3D" id="2.20.28.10">
    <property type="match status" value="1"/>
</dbReference>
<evidence type="ECO:0000313" key="3">
    <source>
        <dbReference type="EMBL" id="GAW91326.1"/>
    </source>
</evidence>
<dbReference type="EMBL" id="BDGJ01000012">
    <property type="protein sequence ID" value="GAW91326.1"/>
    <property type="molecule type" value="Genomic_DNA"/>
</dbReference>
<reference evidence="4" key="1">
    <citation type="journal article" date="2017" name="Appl. Environ. Microbiol.">
        <title>Genomic analysis of Calderihabitans maritimus KKC1, a thermophilic hydrogenogenic carboxydotrophic bacterium isolated from marine sediment.</title>
        <authorList>
            <person name="Omae K."/>
            <person name="Yoneda Y."/>
            <person name="Fukuyama Y."/>
            <person name="Yoshida T."/>
            <person name="Sako Y."/>
        </authorList>
    </citation>
    <scope>NUCLEOTIDE SEQUENCE [LARGE SCALE GENOMIC DNA]</scope>
    <source>
        <strain evidence="4">KKC1</strain>
    </source>
</reference>
<dbReference type="InterPro" id="IPR048574">
    <property type="entry name" value="RUBY_RBDX"/>
</dbReference>
<dbReference type="Pfam" id="PF21349">
    <property type="entry name" value="RUBY_RBDX"/>
    <property type="match status" value="1"/>
</dbReference>
<dbReference type="SUPFAM" id="SSF57802">
    <property type="entry name" value="Rubredoxin-like"/>
    <property type="match status" value="1"/>
</dbReference>
<comment type="caution">
    <text evidence="3">The sequence shown here is derived from an EMBL/GenBank/DDBJ whole genome shotgun (WGS) entry which is preliminary data.</text>
</comment>
<evidence type="ECO:0000313" key="4">
    <source>
        <dbReference type="Proteomes" id="UP000197032"/>
    </source>
</evidence>
<name>A0A1Z5HP68_9FIRM</name>
<dbReference type="RefSeq" id="WP_192868035.1">
    <property type="nucleotide sequence ID" value="NZ_BDGJ01000012.1"/>
</dbReference>
<evidence type="ECO:0000256" key="1">
    <source>
        <dbReference type="ARBA" id="ARBA00001965"/>
    </source>
</evidence>
<protein>
    <recommendedName>
        <fullName evidence="2">Rubrerythrin rubredoxin-like domain-containing protein</fullName>
    </recommendedName>
</protein>
<feature type="domain" description="Rubrerythrin rubredoxin-like" evidence="2">
    <location>
        <begin position="4"/>
        <end position="28"/>
    </location>
</feature>
<organism evidence="3 4">
    <name type="scientific">Calderihabitans maritimus</name>
    <dbReference type="NCBI Taxonomy" id="1246530"/>
    <lineage>
        <taxon>Bacteria</taxon>
        <taxon>Bacillati</taxon>
        <taxon>Bacillota</taxon>
        <taxon>Clostridia</taxon>
        <taxon>Neomoorellales</taxon>
        <taxon>Calderihabitantaceae</taxon>
        <taxon>Calderihabitans</taxon>
    </lineage>
</organism>
<sequence length="46" mass="5345">MNKWKCLECGYTVEAEIPPEICPACQKKCQFVDNNCYMPDCGRQEK</sequence>
<evidence type="ECO:0000259" key="2">
    <source>
        <dbReference type="Pfam" id="PF21349"/>
    </source>
</evidence>
<dbReference type="Proteomes" id="UP000197032">
    <property type="component" value="Unassembled WGS sequence"/>
</dbReference>
<comment type="cofactor">
    <cofactor evidence="1">
        <name>Fe(3+)</name>
        <dbReference type="ChEBI" id="CHEBI:29034"/>
    </cofactor>
</comment>